<feature type="transmembrane region" description="Helical" evidence="1">
    <location>
        <begin position="207"/>
        <end position="224"/>
    </location>
</feature>
<organism evidence="2 3">
    <name type="scientific">Tetraparma gracilis</name>
    <dbReference type="NCBI Taxonomy" id="2962635"/>
    <lineage>
        <taxon>Eukaryota</taxon>
        <taxon>Sar</taxon>
        <taxon>Stramenopiles</taxon>
        <taxon>Ochrophyta</taxon>
        <taxon>Bolidophyceae</taxon>
        <taxon>Parmales</taxon>
        <taxon>Triparmaceae</taxon>
        <taxon>Tetraparma</taxon>
    </lineage>
</organism>
<evidence type="ECO:0000313" key="3">
    <source>
        <dbReference type="Proteomes" id="UP001165060"/>
    </source>
</evidence>
<accession>A0ABQ6N321</accession>
<dbReference type="EMBL" id="BRYB01000827">
    <property type="protein sequence ID" value="GMI38476.1"/>
    <property type="molecule type" value="Genomic_DNA"/>
</dbReference>
<comment type="caution">
    <text evidence="2">The sequence shown here is derived from an EMBL/GenBank/DDBJ whole genome shotgun (WGS) entry which is preliminary data.</text>
</comment>
<protein>
    <submittedName>
        <fullName evidence="2">Uncharacterized protein</fullName>
    </submittedName>
</protein>
<evidence type="ECO:0000313" key="2">
    <source>
        <dbReference type="EMBL" id="GMI38476.1"/>
    </source>
</evidence>
<feature type="transmembrane region" description="Helical" evidence="1">
    <location>
        <begin position="94"/>
        <end position="111"/>
    </location>
</feature>
<name>A0ABQ6N321_9STRA</name>
<keyword evidence="3" id="KW-1185">Reference proteome</keyword>
<keyword evidence="1" id="KW-0812">Transmembrane</keyword>
<reference evidence="2 3" key="1">
    <citation type="journal article" date="2023" name="Commun. Biol.">
        <title>Genome analysis of Parmales, the sister group of diatoms, reveals the evolutionary specialization of diatoms from phago-mixotrophs to photoautotrophs.</title>
        <authorList>
            <person name="Ban H."/>
            <person name="Sato S."/>
            <person name="Yoshikawa S."/>
            <person name="Yamada K."/>
            <person name="Nakamura Y."/>
            <person name="Ichinomiya M."/>
            <person name="Sato N."/>
            <person name="Blanc-Mathieu R."/>
            <person name="Endo H."/>
            <person name="Kuwata A."/>
            <person name="Ogata H."/>
        </authorList>
    </citation>
    <scope>NUCLEOTIDE SEQUENCE [LARGE SCALE GENOMIC DNA]</scope>
</reference>
<proteinExistence type="predicted"/>
<evidence type="ECO:0000256" key="1">
    <source>
        <dbReference type="SAM" id="Phobius"/>
    </source>
</evidence>
<keyword evidence="1" id="KW-0472">Membrane</keyword>
<keyword evidence="1" id="KW-1133">Transmembrane helix</keyword>
<feature type="transmembrane region" description="Helical" evidence="1">
    <location>
        <begin position="165"/>
        <end position="187"/>
    </location>
</feature>
<dbReference type="Proteomes" id="UP001165060">
    <property type="component" value="Unassembled WGS sequence"/>
</dbReference>
<sequence>MLPSASAAAWPLFFLLTLSCILLFSSYIVVHFLSRDASSWENEVTFFYLAPPAARAGIHAHWVAGTVIMLLIPLQLLRSVRRSVPCLHRASGRVILLSSLPLCGGGFAYIFSRGTTGGPSMSASFTLYGGLVLFAAFKTFRSAVPLRSDKSDSLVESHRRWASRLATLLLGSGLFRLMVALGLLVVLPDYVYDRDEDLGAVKKLLNVVAWLYYPLPLAATELYLRRTKPAPAPVTRRESRVPILLRSSIPGLDSL</sequence>
<feature type="transmembrane region" description="Helical" evidence="1">
    <location>
        <begin position="12"/>
        <end position="33"/>
    </location>
</feature>
<gene>
    <name evidence="2" type="ORF">TeGR_g9682</name>
</gene>
<feature type="transmembrane region" description="Helical" evidence="1">
    <location>
        <begin position="123"/>
        <end position="144"/>
    </location>
</feature>
<feature type="transmembrane region" description="Helical" evidence="1">
    <location>
        <begin position="53"/>
        <end position="74"/>
    </location>
</feature>